<sequence length="758" mass="78258">MARLLGLAAALAAAAVMARASPAMFFVSSTDGKDSNPGTSEAPFATLTRARDAVRGLRDQASGMLPAGGARVLIRAGDYANAPADSASPVLLLDPALDSGDSEASPVVWAAASPEQGRPRLLGGPVTTMSRLQPCGGEAPSLRPGSGGAAAALARAGWRLPAGALCLDLVAAMGGNRSAAAALVGPLGPGGLGQCSWQRGEVSWAGRPLTLARWPNTFQAAAPPAPVPDPRRGRRGAVSGAFPSTVTLFNWTHIEAVSSASSFRAEATRPLAWAAECGGEGGDCWLHGFWKYDWADSYVRLSSVAAAPGGGSLIATDKATPPVYGFEPKARFYGVSLLSELDAPGEYFIDRQSLRAFILPPEGAAPTDEVAVGAAAAIITTGAAAQGVRSHAAAAGASVAATRNFRDDALETARSRWEQLGEAAAARRAAAGAPVPLAFVAFQGLQLRYGFRGISVGGAQGVTVKDVDSAGMTHVGLAVEGTGNVVDGANVSLAGCAAAHVGGGVEATLQPGGNTAAGVVAVGYGRLTRTYTPGMSWGGVGNTYRTSSIGHAPHNAWLGGGNNNVFEANQASLLCFEVSDSGAWYSGRSWAHRNNTLRDNTIANVVTMEAPALGASSIQAVYNDDQLSANSFLDNDFVNVHAAMFIGGGRRHVVSGNSFRDAGLAVHIDDRGLTWQKSSCNPINGSLVAALDALHYQQPPWSTAYPLLANITQDHPCVPVYNLIVNNCFQNVTTFTDVSPEHQSQWMETYANNTSPCW</sequence>
<name>A0A5A8CPX4_CAFRO</name>
<reference evidence="2 3" key="1">
    <citation type="submission" date="2019-07" db="EMBL/GenBank/DDBJ databases">
        <title>Genomes of Cafeteria roenbergensis.</title>
        <authorList>
            <person name="Fischer M.G."/>
            <person name="Hackl T."/>
            <person name="Roman M."/>
        </authorList>
    </citation>
    <scope>NUCLEOTIDE SEQUENCE [LARGE SCALE GENOMIC DNA]</scope>
    <source>
        <strain evidence="2 3">BVI</strain>
    </source>
</reference>
<dbReference type="PANTHER" id="PTHR36453:SF1">
    <property type="entry name" value="RIGHT HANDED BETA HELIX DOMAIN-CONTAINING PROTEIN"/>
    <property type="match status" value="1"/>
</dbReference>
<evidence type="ECO:0008006" key="4">
    <source>
        <dbReference type="Google" id="ProtNLM"/>
    </source>
</evidence>
<protein>
    <recommendedName>
        <fullName evidence="4">Right handed beta helix domain-containing protein</fullName>
    </recommendedName>
</protein>
<dbReference type="Proteomes" id="UP000323011">
    <property type="component" value="Unassembled WGS sequence"/>
</dbReference>
<feature type="signal peptide" evidence="1">
    <location>
        <begin position="1"/>
        <end position="20"/>
    </location>
</feature>
<keyword evidence="1" id="KW-0732">Signal</keyword>
<keyword evidence="3" id="KW-1185">Reference proteome</keyword>
<dbReference type="Gene3D" id="2.160.20.10">
    <property type="entry name" value="Single-stranded right-handed beta-helix, Pectin lyase-like"/>
    <property type="match status" value="2"/>
</dbReference>
<feature type="chain" id="PRO_5022833170" description="Right handed beta helix domain-containing protein" evidence="1">
    <location>
        <begin position="21"/>
        <end position="758"/>
    </location>
</feature>
<evidence type="ECO:0000313" key="2">
    <source>
        <dbReference type="EMBL" id="KAA0154537.1"/>
    </source>
</evidence>
<gene>
    <name evidence="2" type="ORF">FNF29_02414</name>
</gene>
<dbReference type="SUPFAM" id="SSF51126">
    <property type="entry name" value="Pectin lyase-like"/>
    <property type="match status" value="1"/>
</dbReference>
<comment type="caution">
    <text evidence="2">The sequence shown here is derived from an EMBL/GenBank/DDBJ whole genome shotgun (WGS) entry which is preliminary data.</text>
</comment>
<accession>A0A5A8CPX4</accession>
<organism evidence="2 3">
    <name type="scientific">Cafeteria roenbergensis</name>
    <name type="common">Marine flagellate</name>
    <dbReference type="NCBI Taxonomy" id="33653"/>
    <lineage>
        <taxon>Eukaryota</taxon>
        <taxon>Sar</taxon>
        <taxon>Stramenopiles</taxon>
        <taxon>Bigyra</taxon>
        <taxon>Opalozoa</taxon>
        <taxon>Bicosoecida</taxon>
        <taxon>Cafeteriaceae</taxon>
        <taxon>Cafeteria</taxon>
    </lineage>
</organism>
<dbReference type="PANTHER" id="PTHR36453">
    <property type="entry name" value="SECRETED PROTEIN-RELATED"/>
    <property type="match status" value="1"/>
</dbReference>
<evidence type="ECO:0000256" key="1">
    <source>
        <dbReference type="SAM" id="SignalP"/>
    </source>
</evidence>
<dbReference type="AlphaFoldDB" id="A0A5A8CPX4"/>
<proteinExistence type="predicted"/>
<dbReference type="EMBL" id="VLTN01000011">
    <property type="protein sequence ID" value="KAA0154537.1"/>
    <property type="molecule type" value="Genomic_DNA"/>
</dbReference>
<dbReference type="OMA" id="QMAGNKF"/>
<dbReference type="InterPro" id="IPR012334">
    <property type="entry name" value="Pectin_lyas_fold"/>
</dbReference>
<dbReference type="InterPro" id="IPR011050">
    <property type="entry name" value="Pectin_lyase_fold/virulence"/>
</dbReference>
<evidence type="ECO:0000313" key="3">
    <source>
        <dbReference type="Proteomes" id="UP000323011"/>
    </source>
</evidence>